<gene>
    <name evidence="5" type="ORF">EHAR0213_LOCUS5079</name>
</gene>
<evidence type="ECO:0000256" key="1">
    <source>
        <dbReference type="ARBA" id="ARBA00005945"/>
    </source>
</evidence>
<evidence type="ECO:0000313" key="5">
    <source>
        <dbReference type="EMBL" id="CAE0346169.1"/>
    </source>
</evidence>
<sequence length="160" mass="17809">MEWLQSLGSAKSNSHFVRGDFDEVTKLPEKKTVQIGNFKIGLIHGHQVVPWGDLESLASVQRELDCDILISGHTHKNQISTYEGKYFINPGSATGCYSALNSSNTASFILMAVQGDNVTAFIYETKGEDFNVSRIDFSKNGEAHKVENETEEAKEDNEDY</sequence>
<dbReference type="SUPFAM" id="SSF56300">
    <property type="entry name" value="Metallo-dependent phosphatases"/>
    <property type="match status" value="1"/>
</dbReference>
<reference evidence="5" key="1">
    <citation type="submission" date="2021-01" db="EMBL/GenBank/DDBJ databases">
        <authorList>
            <person name="Corre E."/>
            <person name="Pelletier E."/>
            <person name="Niang G."/>
            <person name="Scheremetjew M."/>
            <person name="Finn R."/>
            <person name="Kale V."/>
            <person name="Holt S."/>
            <person name="Cochrane G."/>
            <person name="Meng A."/>
            <person name="Brown T."/>
            <person name="Cohen L."/>
        </authorList>
    </citation>
    <scope>NUCLEOTIDE SEQUENCE</scope>
    <source>
        <strain evidence="5">FSP1.4</strain>
    </source>
</reference>
<dbReference type="InterPro" id="IPR029052">
    <property type="entry name" value="Metallo-depent_PP-like"/>
</dbReference>
<proteinExistence type="inferred from homology"/>
<comment type="similarity">
    <text evidence="1 3">Belongs to the VPS29 family.</text>
</comment>
<evidence type="ECO:0000259" key="4">
    <source>
        <dbReference type="Pfam" id="PF12850"/>
    </source>
</evidence>
<dbReference type="NCBIfam" id="TIGR00040">
    <property type="entry name" value="yfcE"/>
    <property type="match status" value="1"/>
</dbReference>
<feature type="domain" description="Calcineurin-like phosphoesterase" evidence="4">
    <location>
        <begin position="6"/>
        <end position="99"/>
    </location>
</feature>
<protein>
    <recommendedName>
        <fullName evidence="2 3">Vacuolar protein sorting-associated protein 29</fullName>
    </recommendedName>
</protein>
<evidence type="ECO:0000256" key="2">
    <source>
        <dbReference type="ARBA" id="ARBA00017767"/>
    </source>
</evidence>
<name>A0A7S3J789_9SPIT</name>
<dbReference type="EMBL" id="HBII01011854">
    <property type="protein sequence ID" value="CAE0346169.1"/>
    <property type="molecule type" value="Transcribed_RNA"/>
</dbReference>
<dbReference type="InterPro" id="IPR024654">
    <property type="entry name" value="Calcineurin-like_PHP_lpxH"/>
</dbReference>
<dbReference type="Gene3D" id="3.60.21.10">
    <property type="match status" value="1"/>
</dbReference>
<dbReference type="AlphaFoldDB" id="A0A7S3J789"/>
<evidence type="ECO:0000256" key="3">
    <source>
        <dbReference type="RuleBase" id="RU362040"/>
    </source>
</evidence>
<accession>A0A7S3J789</accession>
<organism evidence="5">
    <name type="scientific">Euplotes harpa</name>
    <dbReference type="NCBI Taxonomy" id="151035"/>
    <lineage>
        <taxon>Eukaryota</taxon>
        <taxon>Sar</taxon>
        <taxon>Alveolata</taxon>
        <taxon>Ciliophora</taxon>
        <taxon>Intramacronucleata</taxon>
        <taxon>Spirotrichea</taxon>
        <taxon>Hypotrichia</taxon>
        <taxon>Euplotida</taxon>
        <taxon>Euplotidae</taxon>
        <taxon>Euplotes</taxon>
    </lineage>
</organism>
<dbReference type="PANTHER" id="PTHR11124">
    <property type="entry name" value="VACUOLAR SORTING PROTEIN VPS29"/>
    <property type="match status" value="1"/>
</dbReference>
<dbReference type="InterPro" id="IPR000979">
    <property type="entry name" value="Phosphodiesterase_MJ0936/Vps29"/>
</dbReference>
<dbReference type="Pfam" id="PF12850">
    <property type="entry name" value="Metallophos_2"/>
    <property type="match status" value="1"/>
</dbReference>